<organism evidence="1 2">
    <name type="scientific">Lasiosphaeria hispida</name>
    <dbReference type="NCBI Taxonomy" id="260671"/>
    <lineage>
        <taxon>Eukaryota</taxon>
        <taxon>Fungi</taxon>
        <taxon>Dikarya</taxon>
        <taxon>Ascomycota</taxon>
        <taxon>Pezizomycotina</taxon>
        <taxon>Sordariomycetes</taxon>
        <taxon>Sordariomycetidae</taxon>
        <taxon>Sordariales</taxon>
        <taxon>Lasiosphaeriaceae</taxon>
        <taxon>Lasiosphaeria</taxon>
    </lineage>
</organism>
<dbReference type="AlphaFoldDB" id="A0AAJ0HXE6"/>
<dbReference type="EMBL" id="JAUIQD010000001">
    <property type="protein sequence ID" value="KAK3364389.1"/>
    <property type="molecule type" value="Genomic_DNA"/>
</dbReference>
<gene>
    <name evidence="1" type="ORF">B0T25DRAFT_529950</name>
</gene>
<name>A0AAJ0HXE6_9PEZI</name>
<comment type="caution">
    <text evidence="1">The sequence shown here is derived from an EMBL/GenBank/DDBJ whole genome shotgun (WGS) entry which is preliminary data.</text>
</comment>
<dbReference type="Gene3D" id="1.20.5.340">
    <property type="match status" value="1"/>
</dbReference>
<reference evidence="1" key="2">
    <citation type="submission" date="2023-06" db="EMBL/GenBank/DDBJ databases">
        <authorList>
            <consortium name="Lawrence Berkeley National Laboratory"/>
            <person name="Haridas S."/>
            <person name="Hensen N."/>
            <person name="Bonometti L."/>
            <person name="Westerberg I."/>
            <person name="Brannstrom I.O."/>
            <person name="Guillou S."/>
            <person name="Cros-Aarteil S."/>
            <person name="Calhoun S."/>
            <person name="Kuo A."/>
            <person name="Mondo S."/>
            <person name="Pangilinan J."/>
            <person name="Riley R."/>
            <person name="Labutti K."/>
            <person name="Andreopoulos B."/>
            <person name="Lipzen A."/>
            <person name="Chen C."/>
            <person name="Yanf M."/>
            <person name="Daum C."/>
            <person name="Ng V."/>
            <person name="Clum A."/>
            <person name="Steindorff A."/>
            <person name="Ohm R."/>
            <person name="Martin F."/>
            <person name="Silar P."/>
            <person name="Natvig D."/>
            <person name="Lalanne C."/>
            <person name="Gautier V."/>
            <person name="Ament-Velasquez S.L."/>
            <person name="Kruys A."/>
            <person name="Hutchinson M.I."/>
            <person name="Powell A.J."/>
            <person name="Barry K."/>
            <person name="Miller A.N."/>
            <person name="Grigoriev I.V."/>
            <person name="Debuchy R."/>
            <person name="Gladieux P."/>
            <person name="Thoren M.H."/>
            <person name="Johannesson H."/>
        </authorList>
    </citation>
    <scope>NUCLEOTIDE SEQUENCE</scope>
    <source>
        <strain evidence="1">CBS 955.72</strain>
    </source>
</reference>
<accession>A0AAJ0HXE6</accession>
<protein>
    <submittedName>
        <fullName evidence="1">Uncharacterized protein</fullName>
    </submittedName>
</protein>
<sequence>MDRRLVDLEQRFVDLEDRFSGLEVSVNTNHGRITRQLNDVQTQIGDPPKVDGLQTKVDDMQSKVEDILTTMTNGFATWTASFKTLKVRVAANEQNVIVGFNNSAFVNRPSDAVMALFSARTGIAIPNFPRTSALVEQLPLGAANNILHELDIQPPAGIASRYHPLNEAGDHQASLRHRPNLISCTMGHGSPWKDIDYGHGVMELAFAFTH</sequence>
<reference evidence="1" key="1">
    <citation type="journal article" date="2023" name="Mol. Phylogenet. Evol.">
        <title>Genome-scale phylogeny and comparative genomics of the fungal order Sordariales.</title>
        <authorList>
            <person name="Hensen N."/>
            <person name="Bonometti L."/>
            <person name="Westerberg I."/>
            <person name="Brannstrom I.O."/>
            <person name="Guillou S."/>
            <person name="Cros-Aarteil S."/>
            <person name="Calhoun S."/>
            <person name="Haridas S."/>
            <person name="Kuo A."/>
            <person name="Mondo S."/>
            <person name="Pangilinan J."/>
            <person name="Riley R."/>
            <person name="LaButti K."/>
            <person name="Andreopoulos B."/>
            <person name="Lipzen A."/>
            <person name="Chen C."/>
            <person name="Yan M."/>
            <person name="Daum C."/>
            <person name="Ng V."/>
            <person name="Clum A."/>
            <person name="Steindorff A."/>
            <person name="Ohm R.A."/>
            <person name="Martin F."/>
            <person name="Silar P."/>
            <person name="Natvig D.O."/>
            <person name="Lalanne C."/>
            <person name="Gautier V."/>
            <person name="Ament-Velasquez S.L."/>
            <person name="Kruys A."/>
            <person name="Hutchinson M.I."/>
            <person name="Powell A.J."/>
            <person name="Barry K."/>
            <person name="Miller A.N."/>
            <person name="Grigoriev I.V."/>
            <person name="Debuchy R."/>
            <person name="Gladieux P."/>
            <person name="Hiltunen Thoren M."/>
            <person name="Johannesson H."/>
        </authorList>
    </citation>
    <scope>NUCLEOTIDE SEQUENCE</scope>
    <source>
        <strain evidence="1">CBS 955.72</strain>
    </source>
</reference>
<proteinExistence type="predicted"/>
<evidence type="ECO:0000313" key="2">
    <source>
        <dbReference type="Proteomes" id="UP001275084"/>
    </source>
</evidence>
<evidence type="ECO:0000313" key="1">
    <source>
        <dbReference type="EMBL" id="KAK3364389.1"/>
    </source>
</evidence>
<keyword evidence="2" id="KW-1185">Reference proteome</keyword>
<dbReference type="Proteomes" id="UP001275084">
    <property type="component" value="Unassembled WGS sequence"/>
</dbReference>